<reference evidence="14 15" key="1">
    <citation type="submission" date="2024-01" db="EMBL/GenBank/DDBJ databases">
        <title>The genome of the rayed Mediterranean limpet Patella caerulea (Linnaeus, 1758).</title>
        <authorList>
            <person name="Anh-Thu Weber A."/>
            <person name="Halstead-Nussloch G."/>
        </authorList>
    </citation>
    <scope>NUCLEOTIDE SEQUENCE [LARGE SCALE GENOMIC DNA]</scope>
    <source>
        <strain evidence="14">AATW-2023a</strain>
        <tissue evidence="14">Whole specimen</tissue>
    </source>
</reference>
<keyword evidence="5" id="KW-0863">Zinc-finger</keyword>
<dbReference type="Gene3D" id="3.90.660.10">
    <property type="match status" value="1"/>
</dbReference>
<dbReference type="GO" id="GO:0140682">
    <property type="term" value="F:FAD-dependent H3K4me/H3K4me3 demethylase activity"/>
    <property type="evidence" value="ECO:0007669"/>
    <property type="project" value="UniProtKB-ARBA"/>
</dbReference>
<dbReference type="Gene3D" id="1.10.10.10">
    <property type="entry name" value="Winged helix-like DNA-binding domain superfamily/Winged helix DNA-binding domain"/>
    <property type="match status" value="1"/>
</dbReference>
<evidence type="ECO:0000256" key="5">
    <source>
        <dbReference type="ARBA" id="ARBA00022771"/>
    </source>
</evidence>
<dbReference type="InterPro" id="IPR036188">
    <property type="entry name" value="FAD/NAD-bd_sf"/>
</dbReference>
<dbReference type="PANTHER" id="PTHR10742">
    <property type="entry name" value="FLAVIN MONOAMINE OXIDASE"/>
    <property type="match status" value="1"/>
</dbReference>
<evidence type="ECO:0000256" key="1">
    <source>
        <dbReference type="ARBA" id="ARBA00001974"/>
    </source>
</evidence>
<dbReference type="SUPFAM" id="SSF51905">
    <property type="entry name" value="FAD/NAD(P)-binding domain"/>
    <property type="match status" value="1"/>
</dbReference>
<keyword evidence="15" id="KW-1185">Reference proteome</keyword>
<sequence>MAADNSAPTTEGKRSARGKKRSSKLLDDKEDYDDSKRPRRACERSQCPAKVPICFAGATDRCAGSSWTSRWYHISPGEHFCNECFDHYYRAHKDGYTIFSDWKRIWSTHGKNEPKLMLFFADQMLPYWVQCTAKDCKKWRQLSKDAKFDTELVQRFKCGMSSSGVKKENQTGACQVSQDARVDLPMNRRWYSQVTSAPYLWNSPSATFLTGYYPDGVGLSVSDPSNRGAQEDPLAKYPKGLIQPFTNDGESRSALSFHPDFIETEENYLPHLSLDNPTLYLALRNLIMSLWADNIKEWLTVEKCSYNLLCRGLTRIRMVEDLPLLLQYLTCNGFINSGLLTIPSSLHISSDIQKDVIIIGGGISGLSAARYLHDMGVKVKVLEGRDRLGGRIHDTHQLVDCVGQGAQLLIGQTNNPISIIAYQAGLGTKVIKEHCNLMDHRGKLVDPLVDRRIDFHFNAMLDVIAEWRQTKELSHDINLLDKFFEMHEQFKEESQLPFTEEEEQVLQFHLGNLEYACGASLSKVSALNWDHNESLPQFSGDAVLMKDGYSQVVKRMSENIDLCLNTQVLGIDYSDDVITVKTTDKTYTAHKVLVTVPLALLKKQTIQFTPPLPEKKLQAITSLGAGSLEKVALQFNKKFWKSKTDEDDFFGHVPAEEKQRGLFNVFYDISTSTSDSGILVTNVSGEALNLIKDKTDKEVVNLCLYTLKSLFPAQTIPDPVNYLVTHWDSDPFAGMAYSYMPVGSDGSLYDDMAKDVNDKVYFAGEATNKQFPQSVTGAYLSGLREANKIILSLTSEITQVDT</sequence>
<comment type="similarity">
    <text evidence="2 10">Belongs to the flavin monoamine oxidase family.</text>
</comment>
<keyword evidence="4" id="KW-0479">Metal-binding</keyword>
<dbReference type="Pfam" id="PF07496">
    <property type="entry name" value="zf-CW"/>
    <property type="match status" value="1"/>
</dbReference>
<feature type="binding site" evidence="9">
    <location>
        <position position="364"/>
    </location>
    <ligand>
        <name>FAD</name>
        <dbReference type="ChEBI" id="CHEBI:57692"/>
    </ligand>
</feature>
<dbReference type="PROSITE" id="PS51050">
    <property type="entry name" value="ZF_CW"/>
    <property type="match status" value="1"/>
</dbReference>
<evidence type="ECO:0000256" key="2">
    <source>
        <dbReference type="ARBA" id="ARBA00005995"/>
    </source>
</evidence>
<dbReference type="InterPro" id="IPR001613">
    <property type="entry name" value="Flavin_amine_oxidase"/>
</dbReference>
<dbReference type="PRINTS" id="PR00757">
    <property type="entry name" value="AMINEOXDASEF"/>
</dbReference>
<dbReference type="InterPro" id="IPR036388">
    <property type="entry name" value="WH-like_DNA-bd_sf"/>
</dbReference>
<dbReference type="PANTHER" id="PTHR10742:SF410">
    <property type="entry name" value="LYSINE-SPECIFIC HISTONE DEMETHYLASE 2"/>
    <property type="match status" value="1"/>
</dbReference>
<proteinExistence type="inferred from homology"/>
<dbReference type="PROSITE" id="PS50934">
    <property type="entry name" value="SWIRM"/>
    <property type="match status" value="1"/>
</dbReference>
<evidence type="ECO:0000259" key="12">
    <source>
        <dbReference type="PROSITE" id="PS50934"/>
    </source>
</evidence>
<organism evidence="14 15">
    <name type="scientific">Patella caerulea</name>
    <name type="common">Rayed Mediterranean limpet</name>
    <dbReference type="NCBI Taxonomy" id="87958"/>
    <lineage>
        <taxon>Eukaryota</taxon>
        <taxon>Metazoa</taxon>
        <taxon>Spiralia</taxon>
        <taxon>Lophotrochozoa</taxon>
        <taxon>Mollusca</taxon>
        <taxon>Gastropoda</taxon>
        <taxon>Patellogastropoda</taxon>
        <taxon>Patelloidea</taxon>
        <taxon>Patellidae</taxon>
        <taxon>Patella</taxon>
    </lineage>
</organism>
<evidence type="ECO:0000256" key="9">
    <source>
        <dbReference type="PIRSR" id="PIRSR601613-1"/>
    </source>
</evidence>
<evidence type="ECO:0000256" key="6">
    <source>
        <dbReference type="ARBA" id="ARBA00022827"/>
    </source>
</evidence>
<comment type="cofactor">
    <cofactor evidence="1 10">
        <name>FAD</name>
        <dbReference type="ChEBI" id="CHEBI:57692"/>
    </cofactor>
</comment>
<dbReference type="EMBL" id="JAZGQO010000018">
    <property type="protein sequence ID" value="KAK6167987.1"/>
    <property type="molecule type" value="Genomic_DNA"/>
</dbReference>
<feature type="domain" description="SWIRM" evidence="12">
    <location>
        <begin position="247"/>
        <end position="346"/>
    </location>
</feature>
<dbReference type="SUPFAM" id="SSF46689">
    <property type="entry name" value="Homeodomain-like"/>
    <property type="match status" value="1"/>
</dbReference>
<accession>A0AAN8IYE1</accession>
<name>A0AAN8IYE1_PATCE</name>
<dbReference type="Gene3D" id="3.50.50.60">
    <property type="entry name" value="FAD/NAD(P)-binding domain"/>
    <property type="match status" value="1"/>
</dbReference>
<feature type="binding site" evidence="9">
    <location>
        <position position="568"/>
    </location>
    <ligand>
        <name>FAD</name>
        <dbReference type="ChEBI" id="CHEBI:57692"/>
    </ligand>
</feature>
<evidence type="ECO:0000256" key="8">
    <source>
        <dbReference type="ARBA" id="ARBA00023002"/>
    </source>
</evidence>
<keyword evidence="7" id="KW-0862">Zinc</keyword>
<dbReference type="InterPro" id="IPR002937">
    <property type="entry name" value="Amino_oxidase"/>
</dbReference>
<dbReference type="InterPro" id="IPR050281">
    <property type="entry name" value="Flavin_monoamine_oxidase"/>
</dbReference>
<dbReference type="AlphaFoldDB" id="A0AAN8IYE1"/>
<dbReference type="InterPro" id="IPR007526">
    <property type="entry name" value="SWIRM"/>
</dbReference>
<feature type="region of interest" description="Disordered" evidence="11">
    <location>
        <begin position="1"/>
        <end position="37"/>
    </location>
</feature>
<evidence type="ECO:0000256" key="3">
    <source>
        <dbReference type="ARBA" id="ARBA00022630"/>
    </source>
</evidence>
<dbReference type="GO" id="GO:0008131">
    <property type="term" value="F:primary methylamine oxidase activity"/>
    <property type="evidence" value="ECO:0007669"/>
    <property type="project" value="UniProtKB-ARBA"/>
</dbReference>
<dbReference type="Gene3D" id="3.30.40.100">
    <property type="match status" value="1"/>
</dbReference>
<evidence type="ECO:0000259" key="13">
    <source>
        <dbReference type="PROSITE" id="PS51050"/>
    </source>
</evidence>
<protein>
    <recommendedName>
        <fullName evidence="10">Amine oxidase</fullName>
        <ecNumber evidence="10">1.4.3.-</ecNumber>
    </recommendedName>
</protein>
<evidence type="ECO:0000256" key="4">
    <source>
        <dbReference type="ARBA" id="ARBA00022723"/>
    </source>
</evidence>
<comment type="caution">
    <text evidence="14">The sequence shown here is derived from an EMBL/GenBank/DDBJ whole genome shotgun (WGS) entry which is preliminary data.</text>
</comment>
<dbReference type="SUPFAM" id="SSF54373">
    <property type="entry name" value="FAD-linked reductases, C-terminal domain"/>
    <property type="match status" value="1"/>
</dbReference>
<evidence type="ECO:0000256" key="10">
    <source>
        <dbReference type="RuleBase" id="RU362067"/>
    </source>
</evidence>
<evidence type="ECO:0000256" key="11">
    <source>
        <dbReference type="SAM" id="MobiDB-lite"/>
    </source>
</evidence>
<evidence type="ECO:0000256" key="7">
    <source>
        <dbReference type="ARBA" id="ARBA00022833"/>
    </source>
</evidence>
<keyword evidence="6 10" id="KW-0274">FAD</keyword>
<feature type="domain" description="CW-type" evidence="13">
    <location>
        <begin position="122"/>
        <end position="182"/>
    </location>
</feature>
<dbReference type="EC" id="1.4.3.-" evidence="10"/>
<dbReference type="GO" id="GO:0008270">
    <property type="term" value="F:zinc ion binding"/>
    <property type="evidence" value="ECO:0007669"/>
    <property type="project" value="UniProtKB-KW"/>
</dbReference>
<dbReference type="InterPro" id="IPR009057">
    <property type="entry name" value="Homeodomain-like_sf"/>
</dbReference>
<keyword evidence="3 10" id="KW-0285">Flavoprotein</keyword>
<dbReference type="Proteomes" id="UP001347796">
    <property type="component" value="Unassembled WGS sequence"/>
</dbReference>
<evidence type="ECO:0000313" key="15">
    <source>
        <dbReference type="Proteomes" id="UP001347796"/>
    </source>
</evidence>
<gene>
    <name evidence="14" type="ORF">SNE40_021901</name>
</gene>
<dbReference type="Pfam" id="PF01593">
    <property type="entry name" value="Amino_oxidase"/>
    <property type="match status" value="1"/>
</dbReference>
<keyword evidence="8 10" id="KW-0560">Oxidoreductase</keyword>
<evidence type="ECO:0000313" key="14">
    <source>
        <dbReference type="EMBL" id="KAK6167987.1"/>
    </source>
</evidence>
<dbReference type="InterPro" id="IPR011124">
    <property type="entry name" value="Znf_CW"/>
</dbReference>